<dbReference type="GO" id="GO:0003677">
    <property type="term" value="F:DNA binding"/>
    <property type="evidence" value="ECO:0007669"/>
    <property type="project" value="UniProtKB-KW"/>
</dbReference>
<evidence type="ECO:0000256" key="5">
    <source>
        <dbReference type="ARBA" id="ARBA00023163"/>
    </source>
</evidence>
<dbReference type="InterPro" id="IPR013325">
    <property type="entry name" value="RNA_pol_sigma_r2"/>
</dbReference>
<dbReference type="InterPro" id="IPR014325">
    <property type="entry name" value="RNA_pol_sigma-E_actinobac"/>
</dbReference>
<comment type="similarity">
    <text evidence="1">Belongs to the sigma-70 factor family. ECF subfamily.</text>
</comment>
<dbReference type="NCBIfam" id="TIGR02937">
    <property type="entry name" value="sigma70-ECF"/>
    <property type="match status" value="1"/>
</dbReference>
<dbReference type="GO" id="GO:0016987">
    <property type="term" value="F:sigma factor activity"/>
    <property type="evidence" value="ECO:0007669"/>
    <property type="project" value="UniProtKB-KW"/>
</dbReference>
<comment type="caution">
    <text evidence="8">The sequence shown here is derived from an EMBL/GenBank/DDBJ whole genome shotgun (WGS) entry which is preliminary data.</text>
</comment>
<name>A0A8J3QWS8_9ACTN</name>
<keyword evidence="4" id="KW-0238">DNA-binding</keyword>
<reference evidence="8" key="1">
    <citation type="submission" date="2021-01" db="EMBL/GenBank/DDBJ databases">
        <title>Whole genome shotgun sequence of Rugosimonospora africana NBRC 104875.</title>
        <authorList>
            <person name="Komaki H."/>
            <person name="Tamura T."/>
        </authorList>
    </citation>
    <scope>NUCLEOTIDE SEQUENCE</scope>
    <source>
        <strain evidence="8">NBRC 104875</strain>
    </source>
</reference>
<evidence type="ECO:0000313" key="8">
    <source>
        <dbReference type="EMBL" id="GIH17210.1"/>
    </source>
</evidence>
<dbReference type="Gene3D" id="1.10.10.10">
    <property type="entry name" value="Winged helix-like DNA-binding domain superfamily/Winged helix DNA-binding domain"/>
    <property type="match status" value="1"/>
</dbReference>
<dbReference type="SUPFAM" id="SSF88659">
    <property type="entry name" value="Sigma3 and sigma4 domains of RNA polymerase sigma factors"/>
    <property type="match status" value="1"/>
</dbReference>
<evidence type="ECO:0000259" key="6">
    <source>
        <dbReference type="Pfam" id="PF04542"/>
    </source>
</evidence>
<sequence length="166" mass="19017">MTAFDEFVVARLPALLRCATAIVGDPELAKDIVQDVLVRAHRRWRRIEDMEQPERYLQRMILSDYLSWRRKVTRRARLAARFPARPPVTEDHAHAYAERSGLWPRLLALPARQRAVLVLGYYEDLPDIEIAEVLGCSPGSVRVYRARALAALRLELSTVGSGEERK</sequence>
<proteinExistence type="inferred from homology"/>
<keyword evidence="9" id="KW-1185">Reference proteome</keyword>
<dbReference type="Proteomes" id="UP000642748">
    <property type="component" value="Unassembled WGS sequence"/>
</dbReference>
<dbReference type="SUPFAM" id="SSF88946">
    <property type="entry name" value="Sigma2 domain of RNA polymerase sigma factors"/>
    <property type="match status" value="1"/>
</dbReference>
<dbReference type="Gene3D" id="1.10.1740.10">
    <property type="match status" value="1"/>
</dbReference>
<dbReference type="InterPro" id="IPR013249">
    <property type="entry name" value="RNA_pol_sigma70_r4_t2"/>
</dbReference>
<keyword evidence="5" id="KW-0804">Transcription</keyword>
<dbReference type="GO" id="GO:0006352">
    <property type="term" value="P:DNA-templated transcription initiation"/>
    <property type="evidence" value="ECO:0007669"/>
    <property type="project" value="InterPro"/>
</dbReference>
<evidence type="ECO:0000256" key="1">
    <source>
        <dbReference type="ARBA" id="ARBA00010641"/>
    </source>
</evidence>
<evidence type="ECO:0000259" key="7">
    <source>
        <dbReference type="Pfam" id="PF08281"/>
    </source>
</evidence>
<dbReference type="InterPro" id="IPR013324">
    <property type="entry name" value="RNA_pol_sigma_r3/r4-like"/>
</dbReference>
<dbReference type="PANTHER" id="PTHR43133:SF50">
    <property type="entry name" value="ECF RNA POLYMERASE SIGMA FACTOR SIGM"/>
    <property type="match status" value="1"/>
</dbReference>
<dbReference type="InterPro" id="IPR007627">
    <property type="entry name" value="RNA_pol_sigma70_r2"/>
</dbReference>
<gene>
    <name evidence="8" type="ORF">Raf01_53820</name>
</gene>
<dbReference type="Pfam" id="PF08281">
    <property type="entry name" value="Sigma70_r4_2"/>
    <property type="match status" value="1"/>
</dbReference>
<dbReference type="AlphaFoldDB" id="A0A8J3QWS8"/>
<keyword evidence="3" id="KW-0731">Sigma factor</keyword>
<evidence type="ECO:0000256" key="3">
    <source>
        <dbReference type="ARBA" id="ARBA00023082"/>
    </source>
</evidence>
<keyword evidence="2" id="KW-0805">Transcription regulation</keyword>
<evidence type="ECO:0000313" key="9">
    <source>
        <dbReference type="Proteomes" id="UP000642748"/>
    </source>
</evidence>
<dbReference type="RefSeq" id="WP_203920770.1">
    <property type="nucleotide sequence ID" value="NZ_BONZ01000050.1"/>
</dbReference>
<dbReference type="Pfam" id="PF04542">
    <property type="entry name" value="Sigma70_r2"/>
    <property type="match status" value="1"/>
</dbReference>
<dbReference type="InterPro" id="IPR039425">
    <property type="entry name" value="RNA_pol_sigma-70-like"/>
</dbReference>
<organism evidence="8 9">
    <name type="scientific">Rugosimonospora africana</name>
    <dbReference type="NCBI Taxonomy" id="556532"/>
    <lineage>
        <taxon>Bacteria</taxon>
        <taxon>Bacillati</taxon>
        <taxon>Actinomycetota</taxon>
        <taxon>Actinomycetes</taxon>
        <taxon>Micromonosporales</taxon>
        <taxon>Micromonosporaceae</taxon>
        <taxon>Rugosimonospora</taxon>
    </lineage>
</organism>
<dbReference type="NCBIfam" id="TIGR02983">
    <property type="entry name" value="SigE-fam_strep"/>
    <property type="match status" value="1"/>
</dbReference>
<protein>
    <submittedName>
        <fullName evidence="8">RNA polymerase</fullName>
    </submittedName>
</protein>
<evidence type="ECO:0000256" key="4">
    <source>
        <dbReference type="ARBA" id="ARBA00023125"/>
    </source>
</evidence>
<dbReference type="InterPro" id="IPR014284">
    <property type="entry name" value="RNA_pol_sigma-70_dom"/>
</dbReference>
<dbReference type="PANTHER" id="PTHR43133">
    <property type="entry name" value="RNA POLYMERASE ECF-TYPE SIGMA FACTO"/>
    <property type="match status" value="1"/>
</dbReference>
<feature type="domain" description="RNA polymerase sigma-70 region 2" evidence="6">
    <location>
        <begin position="10"/>
        <end position="74"/>
    </location>
</feature>
<dbReference type="EMBL" id="BONZ01000050">
    <property type="protein sequence ID" value="GIH17210.1"/>
    <property type="molecule type" value="Genomic_DNA"/>
</dbReference>
<accession>A0A8J3QWS8</accession>
<evidence type="ECO:0000256" key="2">
    <source>
        <dbReference type="ARBA" id="ARBA00023015"/>
    </source>
</evidence>
<dbReference type="InterPro" id="IPR036388">
    <property type="entry name" value="WH-like_DNA-bd_sf"/>
</dbReference>
<feature type="domain" description="RNA polymerase sigma factor 70 region 4 type 2" evidence="7">
    <location>
        <begin position="106"/>
        <end position="152"/>
    </location>
</feature>